<protein>
    <submittedName>
        <fullName evidence="8">LITAF-like zinc ribbon domain-containing protein</fullName>
    </submittedName>
</protein>
<sequence>MPIKRKDMTSYTKANFDTMSVETRSGEVQAPTIHNATTGPPPPLIDVVSSPIHQSHAGSIHTPPSHHSYHGGNVGASQQLPFQAPAYCSTTIHHHNMHASATGTPAVHHHTHSQMPVNHYYAEPPRLYGNVVPVPLLQRFPALIQCPACRDIGPTSVRHVPGKGTHWMATFFFFTTGLGVFIPYAANHFKNAEHMCSKCGRIVAVQRFGGATQAKLL</sequence>
<dbReference type="Pfam" id="PF10601">
    <property type="entry name" value="zf-LITAF-like"/>
    <property type="match status" value="1"/>
</dbReference>
<dbReference type="PANTHER" id="PTHR23292">
    <property type="entry name" value="LIPOPOLYSACCHARIDE-INDUCED TUMOR NECROSIS FACTOR-ALPHA FACTOR"/>
    <property type="match status" value="1"/>
</dbReference>
<dbReference type="AlphaFoldDB" id="A0A9P9BSB6"/>
<keyword evidence="5 6" id="KW-0472">Membrane</keyword>
<evidence type="ECO:0000256" key="1">
    <source>
        <dbReference type="ARBA" id="ARBA00004170"/>
    </source>
</evidence>
<evidence type="ECO:0000256" key="5">
    <source>
        <dbReference type="ARBA" id="ARBA00023136"/>
    </source>
</evidence>
<name>A0A9P9BSB6_9PEZI</name>
<feature type="domain" description="LITAF" evidence="7">
    <location>
        <begin position="126"/>
        <end position="208"/>
    </location>
</feature>
<evidence type="ECO:0000313" key="9">
    <source>
        <dbReference type="Proteomes" id="UP000756346"/>
    </source>
</evidence>
<dbReference type="Proteomes" id="UP000756346">
    <property type="component" value="Unassembled WGS sequence"/>
</dbReference>
<dbReference type="PANTHER" id="PTHR23292:SF6">
    <property type="entry name" value="FI16602P1-RELATED"/>
    <property type="match status" value="1"/>
</dbReference>
<evidence type="ECO:0000256" key="2">
    <source>
        <dbReference type="ARBA" id="ARBA00005975"/>
    </source>
</evidence>
<dbReference type="OrthoDB" id="4713066at2759"/>
<dbReference type="PROSITE" id="PS51837">
    <property type="entry name" value="LITAF"/>
    <property type="match status" value="1"/>
</dbReference>
<evidence type="ECO:0000313" key="8">
    <source>
        <dbReference type="EMBL" id="KAH7028165.1"/>
    </source>
</evidence>
<dbReference type="InterPro" id="IPR006629">
    <property type="entry name" value="LITAF"/>
</dbReference>
<feature type="transmembrane region" description="Helical" evidence="6">
    <location>
        <begin position="167"/>
        <end position="186"/>
    </location>
</feature>
<dbReference type="EMBL" id="JAGTJQ010000007">
    <property type="protein sequence ID" value="KAH7028165.1"/>
    <property type="molecule type" value="Genomic_DNA"/>
</dbReference>
<comment type="caution">
    <text evidence="8">The sequence shown here is derived from an EMBL/GenBank/DDBJ whole genome shotgun (WGS) entry which is preliminary data.</text>
</comment>
<organism evidence="8 9">
    <name type="scientific">Microdochium trichocladiopsis</name>
    <dbReference type="NCBI Taxonomy" id="1682393"/>
    <lineage>
        <taxon>Eukaryota</taxon>
        <taxon>Fungi</taxon>
        <taxon>Dikarya</taxon>
        <taxon>Ascomycota</taxon>
        <taxon>Pezizomycotina</taxon>
        <taxon>Sordariomycetes</taxon>
        <taxon>Xylariomycetidae</taxon>
        <taxon>Xylariales</taxon>
        <taxon>Microdochiaceae</taxon>
        <taxon>Microdochium</taxon>
    </lineage>
</organism>
<keyword evidence="3" id="KW-0479">Metal-binding</keyword>
<dbReference type="GO" id="GO:0008270">
    <property type="term" value="F:zinc ion binding"/>
    <property type="evidence" value="ECO:0007669"/>
    <property type="project" value="TreeGrafter"/>
</dbReference>
<evidence type="ECO:0000259" key="7">
    <source>
        <dbReference type="PROSITE" id="PS51837"/>
    </source>
</evidence>
<comment type="subcellular location">
    <subcellularLocation>
        <location evidence="1">Membrane</location>
        <topology evidence="1">Peripheral membrane protein</topology>
    </subcellularLocation>
</comment>
<reference evidence="8" key="1">
    <citation type="journal article" date="2021" name="Nat. Commun.">
        <title>Genetic determinants of endophytism in the Arabidopsis root mycobiome.</title>
        <authorList>
            <person name="Mesny F."/>
            <person name="Miyauchi S."/>
            <person name="Thiergart T."/>
            <person name="Pickel B."/>
            <person name="Atanasova L."/>
            <person name="Karlsson M."/>
            <person name="Huettel B."/>
            <person name="Barry K.W."/>
            <person name="Haridas S."/>
            <person name="Chen C."/>
            <person name="Bauer D."/>
            <person name="Andreopoulos W."/>
            <person name="Pangilinan J."/>
            <person name="LaButti K."/>
            <person name="Riley R."/>
            <person name="Lipzen A."/>
            <person name="Clum A."/>
            <person name="Drula E."/>
            <person name="Henrissat B."/>
            <person name="Kohler A."/>
            <person name="Grigoriev I.V."/>
            <person name="Martin F.M."/>
            <person name="Hacquard S."/>
        </authorList>
    </citation>
    <scope>NUCLEOTIDE SEQUENCE</scope>
    <source>
        <strain evidence="8">MPI-CAGE-CH-0230</strain>
    </source>
</reference>
<keyword evidence="4" id="KW-0862">Zinc</keyword>
<dbReference type="GeneID" id="70184167"/>
<keyword evidence="6" id="KW-1133">Transmembrane helix</keyword>
<evidence type="ECO:0000256" key="4">
    <source>
        <dbReference type="ARBA" id="ARBA00022833"/>
    </source>
</evidence>
<keyword evidence="6" id="KW-0812">Transmembrane</keyword>
<keyword evidence="9" id="KW-1185">Reference proteome</keyword>
<gene>
    <name evidence="8" type="ORF">B0I36DRAFT_328740</name>
</gene>
<dbReference type="InterPro" id="IPR037519">
    <property type="entry name" value="LITAF_fam"/>
</dbReference>
<comment type="similarity">
    <text evidence="2">Belongs to the CDIP1/LITAF family.</text>
</comment>
<dbReference type="RefSeq" id="XP_046010964.1">
    <property type="nucleotide sequence ID" value="XM_046154621.1"/>
</dbReference>
<dbReference type="GO" id="GO:0016020">
    <property type="term" value="C:membrane"/>
    <property type="evidence" value="ECO:0007669"/>
    <property type="project" value="UniProtKB-SubCell"/>
</dbReference>
<accession>A0A9P9BSB6</accession>
<evidence type="ECO:0000256" key="3">
    <source>
        <dbReference type="ARBA" id="ARBA00022723"/>
    </source>
</evidence>
<evidence type="ECO:0000256" key="6">
    <source>
        <dbReference type="SAM" id="Phobius"/>
    </source>
</evidence>
<proteinExistence type="inferred from homology"/>
<dbReference type="SMART" id="SM00714">
    <property type="entry name" value="LITAF"/>
    <property type="match status" value="1"/>
</dbReference>